<evidence type="ECO:0000256" key="2">
    <source>
        <dbReference type="ARBA" id="ARBA00023026"/>
    </source>
</evidence>
<dbReference type="GeneID" id="34563998"/>
<reference evidence="4 5" key="1">
    <citation type="submission" date="2016-09" db="EMBL/GenBank/DDBJ databases">
        <authorList>
            <person name="Capua I."/>
            <person name="De Benedictis P."/>
            <person name="Joannis T."/>
            <person name="Lombin L.H."/>
            <person name="Cattoli G."/>
        </authorList>
    </citation>
    <scope>NUCLEOTIDE SEQUENCE [LARGE SCALE GENOMIC DNA]</scope>
    <source>
        <strain evidence="4 5">IMI 309357</strain>
    </source>
</reference>
<keyword evidence="2" id="KW-0843">Virulence</keyword>
<dbReference type="Proteomes" id="UP000176998">
    <property type="component" value="Unassembled WGS sequence"/>
</dbReference>
<organism evidence="4 5">
    <name type="scientific">Colletotrichum orchidophilum</name>
    <dbReference type="NCBI Taxonomy" id="1209926"/>
    <lineage>
        <taxon>Eukaryota</taxon>
        <taxon>Fungi</taxon>
        <taxon>Dikarya</taxon>
        <taxon>Ascomycota</taxon>
        <taxon>Pezizomycotina</taxon>
        <taxon>Sordariomycetes</taxon>
        <taxon>Hypocreomycetidae</taxon>
        <taxon>Glomerellales</taxon>
        <taxon>Glomerellaceae</taxon>
        <taxon>Colletotrichum</taxon>
    </lineage>
</organism>
<accession>A0A1G4AXF4</accession>
<sequence>MRSTILLPFLGLMSKAFAAPIDIILNPRAVVAHDSLSPLPTRVQNNGIGKSIVRFNPLLHIAHGCQPYPAVNDAGDTRWAPIRSLQGYTRLMLGTSGGLSPTGTSSGGCRDTSKGQTYARGAWYRGKYAILYAWFFPKDQPINGVFIGSHRFDWESAILLLNNPEVANPTILGAAASGHGNYKKSTNPPYQNDSIKVEYFTEYLLNHALQFTDTVGRTYPVLDWDAMPKAMRNALSNTDFGDANVPFIPANFFNNLDKGFI</sequence>
<dbReference type="STRING" id="1209926.A0A1G4AXF4"/>
<evidence type="ECO:0000256" key="1">
    <source>
        <dbReference type="ARBA" id="ARBA00009520"/>
    </source>
</evidence>
<dbReference type="AlphaFoldDB" id="A0A1G4AXF4"/>
<dbReference type="EMBL" id="MJBS01000111">
    <property type="protein sequence ID" value="OHE93840.1"/>
    <property type="molecule type" value="Genomic_DNA"/>
</dbReference>
<protein>
    <submittedName>
        <fullName evidence="4">Necrosis inducing protein</fullName>
    </submittedName>
</protein>
<evidence type="ECO:0000313" key="4">
    <source>
        <dbReference type="EMBL" id="OHE93840.1"/>
    </source>
</evidence>
<evidence type="ECO:0000256" key="3">
    <source>
        <dbReference type="SAM" id="SignalP"/>
    </source>
</evidence>
<gene>
    <name evidence="4" type="ORF">CORC01_10861</name>
</gene>
<dbReference type="OrthoDB" id="89086at2759"/>
<name>A0A1G4AXF4_9PEZI</name>
<feature type="signal peptide" evidence="3">
    <location>
        <begin position="1"/>
        <end position="18"/>
    </location>
</feature>
<dbReference type="PANTHER" id="PTHR33657">
    <property type="entry name" value="DOMAIN PROTEIN, PUTATIVE (AFU_ORTHOLOGUE AFUA_5G00600)-RELATED"/>
    <property type="match status" value="1"/>
</dbReference>
<keyword evidence="3" id="KW-0732">Signal</keyword>
<dbReference type="RefSeq" id="XP_022471004.1">
    <property type="nucleotide sequence ID" value="XM_022622488.1"/>
</dbReference>
<dbReference type="Pfam" id="PF05630">
    <property type="entry name" value="NPP1"/>
    <property type="match status" value="2"/>
</dbReference>
<keyword evidence="5" id="KW-1185">Reference proteome</keyword>
<comment type="caution">
    <text evidence="4">The sequence shown here is derived from an EMBL/GenBank/DDBJ whole genome shotgun (WGS) entry which is preliminary data.</text>
</comment>
<proteinExistence type="inferred from homology"/>
<dbReference type="PANTHER" id="PTHR33657:SF8">
    <property type="entry name" value="DOMAIN PROTEIN, PUTATIVE (AFU_ORTHOLOGUE AFUA_5G00600)-RELATED"/>
    <property type="match status" value="1"/>
</dbReference>
<feature type="chain" id="PRO_5009602237" evidence="3">
    <location>
        <begin position="19"/>
        <end position="261"/>
    </location>
</feature>
<comment type="similarity">
    <text evidence="1">Belongs to the Necrosis inducing protein (NPP1) family.</text>
</comment>
<dbReference type="InterPro" id="IPR008701">
    <property type="entry name" value="NPP1"/>
</dbReference>
<evidence type="ECO:0000313" key="5">
    <source>
        <dbReference type="Proteomes" id="UP000176998"/>
    </source>
</evidence>
<dbReference type="PIRSF" id="PIRSF029958">
    <property type="entry name" value="Necrosis-inducing_protein"/>
    <property type="match status" value="1"/>
</dbReference>